<keyword evidence="2" id="KW-1185">Reference proteome</keyword>
<sequence>MDTDENGVFHPETASFGGRSHRLSNLGRRCCDRLAAAALAAKHANVSRADHEIIHFAICRERGVDPCHADFHRRQRPNDRRAAGYLRGSVFLWVIANAETASHRAALALTRQQRDFVEKRNASFGRRGYDLRQAMEDRLEKLNTIARQ</sequence>
<reference evidence="1 2" key="1">
    <citation type="submission" date="2020-03" db="EMBL/GenBank/DDBJ databases">
        <title>Bradyrhizobium diversity isolated from nodules of Indigofera sp.</title>
        <authorList>
            <person name="Klepa M."/>
            <person name="Helene L."/>
            <person name="Hungria M."/>
        </authorList>
    </citation>
    <scope>NUCLEOTIDE SEQUENCE [LARGE SCALE GENOMIC DNA]</scope>
    <source>
        <strain evidence="1 2">WSM 1791</strain>
    </source>
</reference>
<accession>A0A7Y4LV95</accession>
<evidence type="ECO:0000313" key="2">
    <source>
        <dbReference type="Proteomes" id="UP000544122"/>
    </source>
</evidence>
<dbReference type="EMBL" id="JAAVLX010000003">
    <property type="protein sequence ID" value="NOJ40172.1"/>
    <property type="molecule type" value="Genomic_DNA"/>
</dbReference>
<name>A0A7Y4LV95_9BRAD</name>
<dbReference type="Proteomes" id="UP000544122">
    <property type="component" value="Unassembled WGS sequence"/>
</dbReference>
<dbReference type="RefSeq" id="WP_171579388.1">
    <property type="nucleotide sequence ID" value="NZ_JAAVLX010000003.1"/>
</dbReference>
<comment type="caution">
    <text evidence="1">The sequence shown here is derived from an EMBL/GenBank/DDBJ whole genome shotgun (WGS) entry which is preliminary data.</text>
</comment>
<gene>
    <name evidence="1" type="ORF">HCN58_11275</name>
</gene>
<protein>
    <submittedName>
        <fullName evidence="1">Uncharacterized protein</fullName>
    </submittedName>
</protein>
<evidence type="ECO:0000313" key="1">
    <source>
        <dbReference type="EMBL" id="NOJ40172.1"/>
    </source>
</evidence>
<dbReference type="AlphaFoldDB" id="A0A7Y4LV95"/>
<proteinExistence type="predicted"/>
<organism evidence="1 2">
    <name type="scientific">Bradyrhizobium australiense</name>
    <dbReference type="NCBI Taxonomy" id="2721161"/>
    <lineage>
        <taxon>Bacteria</taxon>
        <taxon>Pseudomonadati</taxon>
        <taxon>Pseudomonadota</taxon>
        <taxon>Alphaproteobacteria</taxon>
        <taxon>Hyphomicrobiales</taxon>
        <taxon>Nitrobacteraceae</taxon>
        <taxon>Bradyrhizobium</taxon>
    </lineage>
</organism>